<dbReference type="SUPFAM" id="SSF103473">
    <property type="entry name" value="MFS general substrate transporter"/>
    <property type="match status" value="1"/>
</dbReference>
<evidence type="ECO:0000256" key="6">
    <source>
        <dbReference type="SAM" id="Phobius"/>
    </source>
</evidence>
<reference evidence="9" key="1">
    <citation type="journal article" date="2019" name="Int. J. Syst. Evol. Microbiol.">
        <title>The Global Catalogue of Microorganisms (GCM) 10K type strain sequencing project: providing services to taxonomists for standard genome sequencing and annotation.</title>
        <authorList>
            <consortium name="The Broad Institute Genomics Platform"/>
            <consortium name="The Broad Institute Genome Sequencing Center for Infectious Disease"/>
            <person name="Wu L."/>
            <person name="Ma J."/>
        </authorList>
    </citation>
    <scope>NUCLEOTIDE SEQUENCE [LARGE SCALE GENOMIC DNA]</scope>
    <source>
        <strain evidence="9">CGMCC 4.7132</strain>
    </source>
</reference>
<evidence type="ECO:0000259" key="7">
    <source>
        <dbReference type="PROSITE" id="PS50850"/>
    </source>
</evidence>
<feature type="transmembrane region" description="Helical" evidence="6">
    <location>
        <begin position="69"/>
        <end position="87"/>
    </location>
</feature>
<evidence type="ECO:0000313" key="9">
    <source>
        <dbReference type="Proteomes" id="UP001596004"/>
    </source>
</evidence>
<evidence type="ECO:0000313" key="8">
    <source>
        <dbReference type="EMBL" id="MFC4534997.1"/>
    </source>
</evidence>
<keyword evidence="5 6" id="KW-0472">Membrane</keyword>
<evidence type="ECO:0000256" key="3">
    <source>
        <dbReference type="ARBA" id="ARBA00022692"/>
    </source>
</evidence>
<dbReference type="RefSeq" id="WP_380846743.1">
    <property type="nucleotide sequence ID" value="NZ_JBHSFP010000027.1"/>
</dbReference>
<evidence type="ECO:0000256" key="4">
    <source>
        <dbReference type="ARBA" id="ARBA00022989"/>
    </source>
</evidence>
<dbReference type="PANTHER" id="PTHR42718">
    <property type="entry name" value="MAJOR FACILITATOR SUPERFAMILY MULTIDRUG TRANSPORTER MFSC"/>
    <property type="match status" value="1"/>
</dbReference>
<evidence type="ECO:0000256" key="5">
    <source>
        <dbReference type="ARBA" id="ARBA00023136"/>
    </source>
</evidence>
<keyword evidence="4 6" id="KW-1133">Transmembrane helix</keyword>
<feature type="transmembrane region" description="Helical" evidence="6">
    <location>
        <begin position="227"/>
        <end position="254"/>
    </location>
</feature>
<feature type="transmembrane region" description="Helical" evidence="6">
    <location>
        <begin position="99"/>
        <end position="121"/>
    </location>
</feature>
<dbReference type="InterPro" id="IPR036259">
    <property type="entry name" value="MFS_trans_sf"/>
</dbReference>
<evidence type="ECO:0000256" key="1">
    <source>
        <dbReference type="ARBA" id="ARBA00004651"/>
    </source>
</evidence>
<feature type="transmembrane region" description="Helical" evidence="6">
    <location>
        <begin position="388"/>
        <end position="411"/>
    </location>
</feature>
<feature type="transmembrane region" description="Helical" evidence="6">
    <location>
        <begin position="363"/>
        <end position="382"/>
    </location>
</feature>
<feature type="transmembrane region" description="Helical" evidence="6">
    <location>
        <begin position="36"/>
        <end position="57"/>
    </location>
</feature>
<feature type="transmembrane region" description="Helical" evidence="6">
    <location>
        <begin position="127"/>
        <end position="144"/>
    </location>
</feature>
<feature type="transmembrane region" description="Helical" evidence="6">
    <location>
        <begin position="295"/>
        <end position="315"/>
    </location>
</feature>
<dbReference type="InterPro" id="IPR011701">
    <property type="entry name" value="MFS"/>
</dbReference>
<feature type="transmembrane region" description="Helical" evidence="6">
    <location>
        <begin position="327"/>
        <end position="351"/>
    </location>
</feature>
<protein>
    <submittedName>
        <fullName evidence="8">MFS transporter</fullName>
    </submittedName>
</protein>
<keyword evidence="2" id="KW-0813">Transport</keyword>
<keyword evidence="9" id="KW-1185">Reference proteome</keyword>
<organism evidence="8 9">
    <name type="scientific">Sphaerisporangium dianthi</name>
    <dbReference type="NCBI Taxonomy" id="1436120"/>
    <lineage>
        <taxon>Bacteria</taxon>
        <taxon>Bacillati</taxon>
        <taxon>Actinomycetota</taxon>
        <taxon>Actinomycetes</taxon>
        <taxon>Streptosporangiales</taxon>
        <taxon>Streptosporangiaceae</taxon>
        <taxon>Sphaerisporangium</taxon>
    </lineage>
</organism>
<comment type="caution">
    <text evidence="8">The sequence shown here is derived from an EMBL/GenBank/DDBJ whole genome shotgun (WGS) entry which is preliminary data.</text>
</comment>
<dbReference type="PANTHER" id="PTHR42718:SF9">
    <property type="entry name" value="MAJOR FACILITATOR SUPERFAMILY MULTIDRUG TRANSPORTER MFSC"/>
    <property type="match status" value="1"/>
</dbReference>
<sequence length="420" mass="41671">MAITPPPGVVAVVPSRPAFETTGGGPSRGRREPATAALIAFTTMLTLTVASLALPAVERDLGTVPGVSLWVLLGYALPSVLLIPPAARRLERAGPRRTLLLGAGGFAAATVLCGVAPHIVALIAARVLQGGFAALLLVLAPVLALRSARPVSALSVTAVCGTLGAFTGPTAGGGLLAVIGWRALLVVQLPLVVVVLIAGARALRSARSPEPSAFPAERAGGASRRPVAPAALAALAALAAFDGAVIALYPFFLFQGGVQQSPLAEVGLAMLALPAGVTVAGLAAGPLARRFGTRAVALAGAVVAAGGISLILPMSPRWTAVDVAVRLLAAGVGMGLSCGTAQGVALTAAPSRLIVKVASHVQMARGAGFVLGSALASISWGASVYSRAGFGTALLVDVAAALLAVVALVTVRSVTRHPSQ</sequence>
<feature type="transmembrane region" description="Helical" evidence="6">
    <location>
        <begin position="151"/>
        <end position="168"/>
    </location>
</feature>
<evidence type="ECO:0000256" key="2">
    <source>
        <dbReference type="ARBA" id="ARBA00022448"/>
    </source>
</evidence>
<comment type="subcellular location">
    <subcellularLocation>
        <location evidence="1">Cell membrane</location>
        <topology evidence="1">Multi-pass membrane protein</topology>
    </subcellularLocation>
</comment>
<keyword evidence="3 6" id="KW-0812">Transmembrane</keyword>
<dbReference type="Proteomes" id="UP001596004">
    <property type="component" value="Unassembled WGS sequence"/>
</dbReference>
<dbReference type="Pfam" id="PF07690">
    <property type="entry name" value="MFS_1"/>
    <property type="match status" value="1"/>
</dbReference>
<dbReference type="PROSITE" id="PS50850">
    <property type="entry name" value="MFS"/>
    <property type="match status" value="1"/>
</dbReference>
<dbReference type="EMBL" id="JBHSFP010000027">
    <property type="protein sequence ID" value="MFC4534997.1"/>
    <property type="molecule type" value="Genomic_DNA"/>
</dbReference>
<name>A0ABV9CQ90_9ACTN</name>
<feature type="transmembrane region" description="Helical" evidence="6">
    <location>
        <begin position="174"/>
        <end position="198"/>
    </location>
</feature>
<proteinExistence type="predicted"/>
<accession>A0ABV9CQ90</accession>
<dbReference type="InterPro" id="IPR020846">
    <property type="entry name" value="MFS_dom"/>
</dbReference>
<feature type="domain" description="Major facilitator superfamily (MFS) profile" evidence="7">
    <location>
        <begin position="32"/>
        <end position="416"/>
    </location>
</feature>
<dbReference type="Gene3D" id="1.20.1250.20">
    <property type="entry name" value="MFS general substrate transporter like domains"/>
    <property type="match status" value="1"/>
</dbReference>
<gene>
    <name evidence="8" type="ORF">ACFO60_29915</name>
</gene>
<feature type="transmembrane region" description="Helical" evidence="6">
    <location>
        <begin position="266"/>
        <end position="288"/>
    </location>
</feature>